<sequence length="196" mass="22385">MMASRGCVYKCTFCSPHTTLVFGKGVRYRTVGSVIDELKVLRDKYNFRSLKFYDYTFTANAKWVREFCDEYMKNGFTQPFICQSRADLICIREDCVKQLSETGLKLMLVGFESGNQRVLDFLKKGTKVEHNLKAAEICKKYGILIGASFMLGIPTETREEALQTVKLAKQMRADFASVSFFTPIPGSSLYDYCLEK</sequence>
<keyword evidence="4" id="KW-0408">Iron</keyword>
<evidence type="ECO:0000256" key="2">
    <source>
        <dbReference type="ARBA" id="ARBA00022691"/>
    </source>
</evidence>
<dbReference type="Gene3D" id="3.80.30.20">
    <property type="entry name" value="tm_1862 like domain"/>
    <property type="match status" value="1"/>
</dbReference>
<comment type="caution">
    <text evidence="7">The sequence shown here is derived from an EMBL/GenBank/DDBJ whole genome shotgun (WGS) entry which is preliminary data.</text>
</comment>
<feature type="domain" description="Radical SAM core" evidence="6">
    <location>
        <begin position="1"/>
        <end position="196"/>
    </location>
</feature>
<dbReference type="GO" id="GO:0051536">
    <property type="term" value="F:iron-sulfur cluster binding"/>
    <property type="evidence" value="ECO:0007669"/>
    <property type="project" value="UniProtKB-KW"/>
</dbReference>
<proteinExistence type="predicted"/>
<dbReference type="InterPro" id="IPR006638">
    <property type="entry name" value="Elp3/MiaA/NifB-like_rSAM"/>
</dbReference>
<evidence type="ECO:0000256" key="3">
    <source>
        <dbReference type="ARBA" id="ARBA00022723"/>
    </source>
</evidence>
<protein>
    <submittedName>
        <fullName evidence="7">Radical SAM domain protein</fullName>
    </submittedName>
</protein>
<gene>
    <name evidence="7" type="ORF">SCARUB_02109</name>
</gene>
<dbReference type="Proteomes" id="UP000094056">
    <property type="component" value="Unassembled WGS sequence"/>
</dbReference>
<evidence type="ECO:0000313" key="7">
    <source>
        <dbReference type="EMBL" id="ODS32789.1"/>
    </source>
</evidence>
<evidence type="ECO:0000259" key="6">
    <source>
        <dbReference type="PROSITE" id="PS51918"/>
    </source>
</evidence>
<dbReference type="PATRIC" id="fig|1872076.5.peg.2483"/>
<evidence type="ECO:0000256" key="1">
    <source>
        <dbReference type="ARBA" id="ARBA00001966"/>
    </source>
</evidence>
<dbReference type="EMBL" id="MAYW01000049">
    <property type="protein sequence ID" value="ODS32789.1"/>
    <property type="molecule type" value="Genomic_DNA"/>
</dbReference>
<keyword evidence="5" id="KW-0411">Iron-sulfur</keyword>
<dbReference type="GO" id="GO:0005829">
    <property type="term" value="C:cytosol"/>
    <property type="evidence" value="ECO:0007669"/>
    <property type="project" value="TreeGrafter"/>
</dbReference>
<keyword evidence="3" id="KW-0479">Metal-binding</keyword>
<dbReference type="SFLD" id="SFLDG01082">
    <property type="entry name" value="B12-binding_domain_containing"/>
    <property type="match status" value="1"/>
</dbReference>
<dbReference type="GO" id="GO:0003824">
    <property type="term" value="F:catalytic activity"/>
    <property type="evidence" value="ECO:0007669"/>
    <property type="project" value="InterPro"/>
</dbReference>
<evidence type="ECO:0000256" key="4">
    <source>
        <dbReference type="ARBA" id="ARBA00023004"/>
    </source>
</evidence>
<dbReference type="SMART" id="SM00729">
    <property type="entry name" value="Elp3"/>
    <property type="match status" value="1"/>
</dbReference>
<name>A0A1E3XB15_9BACT</name>
<dbReference type="PANTHER" id="PTHR43409">
    <property type="entry name" value="ANAEROBIC MAGNESIUM-PROTOPORPHYRIN IX MONOMETHYL ESTER CYCLASE-RELATED"/>
    <property type="match status" value="1"/>
</dbReference>
<evidence type="ECO:0000256" key="5">
    <source>
        <dbReference type="ARBA" id="ARBA00023014"/>
    </source>
</evidence>
<accession>A0A1E3XB15</accession>
<dbReference type="PROSITE" id="PS51918">
    <property type="entry name" value="RADICAL_SAM"/>
    <property type="match status" value="1"/>
</dbReference>
<keyword evidence="2" id="KW-0949">S-adenosyl-L-methionine</keyword>
<dbReference type="InterPro" id="IPR058240">
    <property type="entry name" value="rSAM_sf"/>
</dbReference>
<dbReference type="SUPFAM" id="SSF102114">
    <property type="entry name" value="Radical SAM enzymes"/>
    <property type="match status" value="1"/>
</dbReference>
<dbReference type="AlphaFoldDB" id="A0A1E3XB15"/>
<dbReference type="InterPro" id="IPR007197">
    <property type="entry name" value="rSAM"/>
</dbReference>
<dbReference type="SFLD" id="SFLDS00029">
    <property type="entry name" value="Radical_SAM"/>
    <property type="match status" value="1"/>
</dbReference>
<reference evidence="7 8" key="1">
    <citation type="submission" date="2016-07" db="EMBL/GenBank/DDBJ databases">
        <title>Draft genome of Scalindua rubra, obtained from a brine-seawater interface in the Red Sea, sheds light on salt adaptation in anammox bacteria.</title>
        <authorList>
            <person name="Speth D.R."/>
            <person name="Lagkouvardos I."/>
            <person name="Wang Y."/>
            <person name="Qian P.-Y."/>
            <person name="Dutilh B.E."/>
            <person name="Jetten M.S."/>
        </authorList>
    </citation>
    <scope>NUCLEOTIDE SEQUENCE [LARGE SCALE GENOMIC DNA]</scope>
    <source>
        <strain evidence="7">BSI-1</strain>
    </source>
</reference>
<evidence type="ECO:0000313" key="8">
    <source>
        <dbReference type="Proteomes" id="UP000094056"/>
    </source>
</evidence>
<dbReference type="Pfam" id="PF04055">
    <property type="entry name" value="Radical_SAM"/>
    <property type="match status" value="1"/>
</dbReference>
<dbReference type="InterPro" id="IPR051198">
    <property type="entry name" value="BchE-like"/>
</dbReference>
<dbReference type="GO" id="GO:0046872">
    <property type="term" value="F:metal ion binding"/>
    <property type="evidence" value="ECO:0007669"/>
    <property type="project" value="UniProtKB-KW"/>
</dbReference>
<organism evidence="7 8">
    <name type="scientific">Candidatus Scalindua rubra</name>
    <dbReference type="NCBI Taxonomy" id="1872076"/>
    <lineage>
        <taxon>Bacteria</taxon>
        <taxon>Pseudomonadati</taxon>
        <taxon>Planctomycetota</taxon>
        <taxon>Candidatus Brocadiia</taxon>
        <taxon>Candidatus Brocadiales</taxon>
        <taxon>Candidatus Scalinduaceae</taxon>
        <taxon>Candidatus Scalindua</taxon>
    </lineage>
</organism>
<comment type="cofactor">
    <cofactor evidence="1">
        <name>[4Fe-4S] cluster</name>
        <dbReference type="ChEBI" id="CHEBI:49883"/>
    </cofactor>
</comment>
<dbReference type="PANTHER" id="PTHR43409:SF7">
    <property type="entry name" value="BLL1977 PROTEIN"/>
    <property type="match status" value="1"/>
</dbReference>
<dbReference type="InterPro" id="IPR023404">
    <property type="entry name" value="rSAM_horseshoe"/>
</dbReference>